<name>A0A427YRQ3_9TREE</name>
<dbReference type="OrthoDB" id="20198at2759"/>
<organism evidence="2 3">
    <name type="scientific">Saitozyma podzolica</name>
    <dbReference type="NCBI Taxonomy" id="1890683"/>
    <lineage>
        <taxon>Eukaryota</taxon>
        <taxon>Fungi</taxon>
        <taxon>Dikarya</taxon>
        <taxon>Basidiomycota</taxon>
        <taxon>Agaricomycotina</taxon>
        <taxon>Tremellomycetes</taxon>
        <taxon>Tremellales</taxon>
        <taxon>Trimorphomycetaceae</taxon>
        <taxon>Saitozyma</taxon>
    </lineage>
</organism>
<keyword evidence="3" id="KW-1185">Reference proteome</keyword>
<evidence type="ECO:0000313" key="3">
    <source>
        <dbReference type="Proteomes" id="UP000279259"/>
    </source>
</evidence>
<reference evidence="2 3" key="1">
    <citation type="submission" date="2018-11" db="EMBL/GenBank/DDBJ databases">
        <title>Genome sequence of Saitozyma podzolica DSM 27192.</title>
        <authorList>
            <person name="Aliyu H."/>
            <person name="Gorte O."/>
            <person name="Ochsenreither K."/>
        </authorList>
    </citation>
    <scope>NUCLEOTIDE SEQUENCE [LARGE SCALE GENOMIC DNA]</scope>
    <source>
        <strain evidence="2 3">DSM 27192</strain>
    </source>
</reference>
<dbReference type="GO" id="GO:0016791">
    <property type="term" value="F:phosphatase activity"/>
    <property type="evidence" value="ECO:0007669"/>
    <property type="project" value="UniProtKB-ARBA"/>
</dbReference>
<dbReference type="Pfam" id="PF00702">
    <property type="entry name" value="Hydrolase"/>
    <property type="match status" value="1"/>
</dbReference>
<dbReference type="PANTHER" id="PTHR43316">
    <property type="entry name" value="HYDROLASE, HALOACID DELAHOGENASE-RELATED"/>
    <property type="match status" value="1"/>
</dbReference>
<dbReference type="InterPro" id="IPR006439">
    <property type="entry name" value="HAD-SF_hydro_IA"/>
</dbReference>
<proteinExistence type="predicted"/>
<dbReference type="SFLD" id="SFLDS00003">
    <property type="entry name" value="Haloacid_Dehalogenase"/>
    <property type="match status" value="1"/>
</dbReference>
<dbReference type="STRING" id="1890683.A0A427YRQ3"/>
<dbReference type="Proteomes" id="UP000279259">
    <property type="component" value="Unassembled WGS sequence"/>
</dbReference>
<dbReference type="InterPro" id="IPR023214">
    <property type="entry name" value="HAD_sf"/>
</dbReference>
<accession>A0A427YRQ3</accession>
<dbReference type="Gene3D" id="1.10.150.750">
    <property type="match status" value="1"/>
</dbReference>
<sequence length="253" mass="28390">MSKVRRLSIPASEAELSKYKVLVFDCYGTLIDWERGMWSNLQPIFTQKTCPDPERVFESFGQAETRLQGQNKGMEYPLVLEQAYLSRDRKLGADFPPGAASAFGASVGSWPPFRDSSLALAKLKDLGLSLVVLSNVDNASFAQTRKHLEAGWEFDLVCTAEDIGSYKPDLRNFQYVLEAIENELDVSPREVLSVAQSKYHDVHPAQTMGLKTVWINRPEAIMGKPKDESIQPDWEFSSMEAFAHAMERAHGVI</sequence>
<evidence type="ECO:0000313" key="2">
    <source>
        <dbReference type="EMBL" id="RSH93804.1"/>
    </source>
</evidence>
<dbReference type="InterPro" id="IPR036412">
    <property type="entry name" value="HAD-like_sf"/>
</dbReference>
<evidence type="ECO:0000256" key="1">
    <source>
        <dbReference type="ARBA" id="ARBA00022801"/>
    </source>
</evidence>
<dbReference type="PRINTS" id="PR00413">
    <property type="entry name" value="HADHALOGNASE"/>
</dbReference>
<evidence type="ECO:0008006" key="4">
    <source>
        <dbReference type="Google" id="ProtNLM"/>
    </source>
</evidence>
<dbReference type="Gene3D" id="3.40.50.1000">
    <property type="entry name" value="HAD superfamily/HAD-like"/>
    <property type="match status" value="1"/>
</dbReference>
<dbReference type="PANTHER" id="PTHR43316:SF9">
    <property type="entry name" value="ACID DEHALOGENASE, PUTATIVE (AFU_ORTHOLOGUE AFUA_6G14460)-RELATED"/>
    <property type="match status" value="1"/>
</dbReference>
<comment type="caution">
    <text evidence="2">The sequence shown here is derived from an EMBL/GenBank/DDBJ whole genome shotgun (WGS) entry which is preliminary data.</text>
</comment>
<protein>
    <recommendedName>
        <fullName evidence="4">Haloacid dehalogenase, type II</fullName>
    </recommendedName>
</protein>
<dbReference type="SFLD" id="SFLDG01129">
    <property type="entry name" value="C1.5:_HAD__Beta-PGM__Phosphata"/>
    <property type="match status" value="1"/>
</dbReference>
<gene>
    <name evidence="2" type="ORF">EHS25_006452</name>
</gene>
<dbReference type="SUPFAM" id="SSF56784">
    <property type="entry name" value="HAD-like"/>
    <property type="match status" value="1"/>
</dbReference>
<dbReference type="AlphaFoldDB" id="A0A427YRQ3"/>
<dbReference type="EMBL" id="RSCD01000003">
    <property type="protein sequence ID" value="RSH93804.1"/>
    <property type="molecule type" value="Genomic_DNA"/>
</dbReference>
<keyword evidence="1" id="KW-0378">Hydrolase</keyword>
<dbReference type="InterPro" id="IPR051540">
    <property type="entry name" value="S-2-haloacid_dehalogenase"/>
</dbReference>